<dbReference type="EMBL" id="BAABBN010000012">
    <property type="protein sequence ID" value="GAA3934916.1"/>
    <property type="molecule type" value="Genomic_DNA"/>
</dbReference>
<dbReference type="Proteomes" id="UP001501565">
    <property type="component" value="Unassembled WGS sequence"/>
</dbReference>
<dbReference type="Pfam" id="PF02585">
    <property type="entry name" value="PIG-L"/>
    <property type="match status" value="1"/>
</dbReference>
<reference evidence="2" key="1">
    <citation type="journal article" date="2019" name="Int. J. Syst. Evol. Microbiol.">
        <title>The Global Catalogue of Microorganisms (GCM) 10K type strain sequencing project: providing services to taxonomists for standard genome sequencing and annotation.</title>
        <authorList>
            <consortium name="The Broad Institute Genomics Platform"/>
            <consortium name="The Broad Institute Genome Sequencing Center for Infectious Disease"/>
            <person name="Wu L."/>
            <person name="Ma J."/>
        </authorList>
    </citation>
    <scope>NUCLEOTIDE SEQUENCE [LARGE SCALE GENOMIC DNA]</scope>
    <source>
        <strain evidence="2">JCM 17551</strain>
    </source>
</reference>
<organism evidence="1 2">
    <name type="scientific">Litoribacillus peritrichatus</name>
    <dbReference type="NCBI Taxonomy" id="718191"/>
    <lineage>
        <taxon>Bacteria</taxon>
        <taxon>Pseudomonadati</taxon>
        <taxon>Pseudomonadota</taxon>
        <taxon>Gammaproteobacteria</taxon>
        <taxon>Oceanospirillales</taxon>
        <taxon>Oceanospirillaceae</taxon>
        <taxon>Litoribacillus</taxon>
    </lineage>
</organism>
<dbReference type="RefSeq" id="WP_344799829.1">
    <property type="nucleotide sequence ID" value="NZ_BAABBN010000012.1"/>
</dbReference>
<evidence type="ECO:0008006" key="3">
    <source>
        <dbReference type="Google" id="ProtNLM"/>
    </source>
</evidence>
<protein>
    <recommendedName>
        <fullName evidence="3">PIG-L family deacetylase</fullName>
    </recommendedName>
</protein>
<dbReference type="SUPFAM" id="SSF102588">
    <property type="entry name" value="LmbE-like"/>
    <property type="match status" value="1"/>
</dbReference>
<gene>
    <name evidence="1" type="ORF">GCM10022277_34340</name>
</gene>
<keyword evidence="2" id="KW-1185">Reference proteome</keyword>
<comment type="caution">
    <text evidence="1">The sequence shown here is derived from an EMBL/GenBank/DDBJ whole genome shotgun (WGS) entry which is preliminary data.</text>
</comment>
<evidence type="ECO:0000313" key="2">
    <source>
        <dbReference type="Proteomes" id="UP001501565"/>
    </source>
</evidence>
<dbReference type="InterPro" id="IPR003737">
    <property type="entry name" value="GlcNAc_PI_deacetylase-related"/>
</dbReference>
<evidence type="ECO:0000313" key="1">
    <source>
        <dbReference type="EMBL" id="GAA3934916.1"/>
    </source>
</evidence>
<name>A0ABP7N1X4_9GAMM</name>
<dbReference type="InterPro" id="IPR024078">
    <property type="entry name" value="LmbE-like_dom_sf"/>
</dbReference>
<sequence length="278" mass="31061">MKTTVHIHPQHTKESACQKTNHLAIVAHQDDAEIIGYSGIQQCYLKESDWFSSITLTNGSGASRGGRYANLSDTQLSAIRQSEQIKAAQIGDYAFCIQWDISSKELKEQMEFFACELSQQLATSRPDTIYTHCPTDKHSTHRVVCEVVITAIRKIMQSDHHYKPTIYGVEVWGSLDWVPKEFLVELDCSPMANLEQALIGIYDSQIDGNKGYDKAVLGRRMANATFNSSHNSDSARSLNLAIELTPLLSDQSLTISSFLAPILEAFSMQTLAHFNNEK</sequence>
<accession>A0ABP7N1X4</accession>
<proteinExistence type="predicted"/>
<dbReference type="Gene3D" id="3.40.50.10320">
    <property type="entry name" value="LmbE-like"/>
    <property type="match status" value="1"/>
</dbReference>